<dbReference type="STRING" id="10228.B3RWD1"/>
<keyword evidence="9 11" id="KW-0472">Membrane</keyword>
<keyword evidence="6" id="KW-0931">ER-Golgi transport</keyword>
<dbReference type="PhylomeDB" id="B3RWD1"/>
<evidence type="ECO:0008006" key="14">
    <source>
        <dbReference type="Google" id="ProtNLM"/>
    </source>
</evidence>
<keyword evidence="10" id="KW-0675">Receptor</keyword>
<dbReference type="OrthoDB" id="7694678at2759"/>
<dbReference type="GO" id="GO:0005789">
    <property type="term" value="C:endoplasmic reticulum membrane"/>
    <property type="evidence" value="ECO:0007669"/>
    <property type="project" value="UniProtKB-SubCell"/>
</dbReference>
<keyword evidence="7" id="KW-0653">Protein transport</keyword>
<protein>
    <recommendedName>
        <fullName evidence="14">ER lumen protein-retaining receptor</fullName>
    </recommendedName>
</protein>
<evidence type="ECO:0000256" key="3">
    <source>
        <dbReference type="ARBA" id="ARBA00022448"/>
    </source>
</evidence>
<evidence type="ECO:0000256" key="7">
    <source>
        <dbReference type="ARBA" id="ARBA00022927"/>
    </source>
</evidence>
<evidence type="ECO:0000256" key="2">
    <source>
        <dbReference type="ARBA" id="ARBA00010120"/>
    </source>
</evidence>
<dbReference type="EMBL" id="DS985245">
    <property type="protein sequence ID" value="EDV24670.1"/>
    <property type="molecule type" value="Genomic_DNA"/>
</dbReference>
<keyword evidence="5" id="KW-0256">Endoplasmic reticulum</keyword>
<gene>
    <name evidence="12" type="ORF">TRIADDRAFT_25687</name>
</gene>
<evidence type="ECO:0000256" key="6">
    <source>
        <dbReference type="ARBA" id="ARBA00022892"/>
    </source>
</evidence>
<evidence type="ECO:0000256" key="1">
    <source>
        <dbReference type="ARBA" id="ARBA00004477"/>
    </source>
</evidence>
<feature type="transmembrane region" description="Helical" evidence="11">
    <location>
        <begin position="94"/>
        <end position="111"/>
    </location>
</feature>
<dbReference type="GO" id="GO:0005801">
    <property type="term" value="C:cis-Golgi network"/>
    <property type="evidence" value="ECO:0000318"/>
    <property type="project" value="GO_Central"/>
</dbReference>
<dbReference type="InParanoid" id="B3RWD1"/>
<dbReference type="Proteomes" id="UP000009022">
    <property type="component" value="Unassembled WGS sequence"/>
</dbReference>
<evidence type="ECO:0000313" key="12">
    <source>
        <dbReference type="EMBL" id="EDV24670.1"/>
    </source>
</evidence>
<dbReference type="GO" id="GO:0005783">
    <property type="term" value="C:endoplasmic reticulum"/>
    <property type="evidence" value="ECO:0000318"/>
    <property type="project" value="GO_Central"/>
</dbReference>
<evidence type="ECO:0000256" key="10">
    <source>
        <dbReference type="ARBA" id="ARBA00023170"/>
    </source>
</evidence>
<dbReference type="PANTHER" id="PTHR10585">
    <property type="entry name" value="ER LUMEN PROTEIN RETAINING RECEPTOR"/>
    <property type="match status" value="1"/>
</dbReference>
<dbReference type="GO" id="GO:0015031">
    <property type="term" value="P:protein transport"/>
    <property type="evidence" value="ECO:0007669"/>
    <property type="project" value="UniProtKB-KW"/>
</dbReference>
<dbReference type="InterPro" id="IPR000133">
    <property type="entry name" value="ER_ret_rcpt"/>
</dbReference>
<keyword evidence="3" id="KW-0813">Transport</keyword>
<evidence type="ECO:0000256" key="8">
    <source>
        <dbReference type="ARBA" id="ARBA00022989"/>
    </source>
</evidence>
<dbReference type="Pfam" id="PF00810">
    <property type="entry name" value="ER_lumen_recept"/>
    <property type="match status" value="1"/>
</dbReference>
<organism evidence="12 13">
    <name type="scientific">Trichoplax adhaerens</name>
    <name type="common">Trichoplax reptans</name>
    <dbReference type="NCBI Taxonomy" id="10228"/>
    <lineage>
        <taxon>Eukaryota</taxon>
        <taxon>Metazoa</taxon>
        <taxon>Placozoa</taxon>
        <taxon>Uniplacotomia</taxon>
        <taxon>Trichoplacea</taxon>
        <taxon>Trichoplacidae</taxon>
        <taxon>Trichoplax</taxon>
    </lineage>
</organism>
<name>B3RWD1_TRIAD</name>
<dbReference type="GO" id="GO:0016192">
    <property type="term" value="P:vesicle-mediated transport"/>
    <property type="evidence" value="ECO:0007669"/>
    <property type="project" value="UniProtKB-KW"/>
</dbReference>
<feature type="transmembrane region" description="Helical" evidence="11">
    <location>
        <begin position="175"/>
        <end position="194"/>
    </location>
</feature>
<dbReference type="CTD" id="6754219"/>
<evidence type="ECO:0000313" key="13">
    <source>
        <dbReference type="Proteomes" id="UP000009022"/>
    </source>
</evidence>
<dbReference type="KEGG" id="tad:TRIADDRAFT_25687"/>
<sequence>MNIYRLLGDGSHLIAMIYLLLWIIKRKSCSGISGKTQFVHCIVFTLRYLDLFKYFISYYNTLIKLIFLTITYATTGLIAIGYNGTYEMEEDNLKLSYILIPSFILGMLFTYTYDILEICWSMSLFLEALAILPQLIMSHNRGESLGVIRHYMLMLAFYKTMYCFNWVYRKLCMDYFSLTSVIAGTGQTLVYYAAVKMLYSDQVVFYDRDIFLQYKTLLTESSHAQNRRLNQNSG</sequence>
<dbReference type="eggNOG" id="KOG3106">
    <property type="taxonomic scope" value="Eukaryota"/>
</dbReference>
<dbReference type="PRINTS" id="PR00660">
    <property type="entry name" value="ERLUMENR"/>
</dbReference>
<evidence type="ECO:0000256" key="11">
    <source>
        <dbReference type="SAM" id="Phobius"/>
    </source>
</evidence>
<evidence type="ECO:0000256" key="4">
    <source>
        <dbReference type="ARBA" id="ARBA00022692"/>
    </source>
</evidence>
<dbReference type="GO" id="GO:0046923">
    <property type="term" value="F:ER retention sequence binding"/>
    <property type="evidence" value="ECO:0000318"/>
    <property type="project" value="GO_Central"/>
</dbReference>
<proteinExistence type="inferred from homology"/>
<dbReference type="GeneID" id="6754219"/>
<dbReference type="RefSeq" id="XP_002112560.1">
    <property type="nucleotide sequence ID" value="XM_002112524.1"/>
</dbReference>
<feature type="transmembrane region" description="Helical" evidence="11">
    <location>
        <begin position="148"/>
        <end position="168"/>
    </location>
</feature>
<keyword evidence="4 11" id="KW-0812">Transmembrane</keyword>
<dbReference type="GO" id="GO:0006621">
    <property type="term" value="P:protein retention in ER lumen"/>
    <property type="evidence" value="ECO:0000318"/>
    <property type="project" value="GO_Central"/>
</dbReference>
<keyword evidence="13" id="KW-1185">Reference proteome</keyword>
<feature type="transmembrane region" description="Helical" evidence="11">
    <location>
        <begin position="6"/>
        <end position="24"/>
    </location>
</feature>
<evidence type="ECO:0000256" key="9">
    <source>
        <dbReference type="ARBA" id="ARBA00023136"/>
    </source>
</evidence>
<dbReference type="AlphaFoldDB" id="B3RWD1"/>
<comment type="subcellular location">
    <subcellularLocation>
        <location evidence="1">Endoplasmic reticulum membrane</location>
        <topology evidence="1">Multi-pass membrane protein</topology>
    </subcellularLocation>
</comment>
<comment type="similarity">
    <text evidence="2">Belongs to the ERD2 family.</text>
</comment>
<accession>B3RWD1</accession>
<feature type="transmembrane region" description="Helical" evidence="11">
    <location>
        <begin position="62"/>
        <end position="82"/>
    </location>
</feature>
<reference evidence="12 13" key="1">
    <citation type="journal article" date="2008" name="Nature">
        <title>The Trichoplax genome and the nature of placozoans.</title>
        <authorList>
            <person name="Srivastava M."/>
            <person name="Begovic E."/>
            <person name="Chapman J."/>
            <person name="Putnam N.H."/>
            <person name="Hellsten U."/>
            <person name="Kawashima T."/>
            <person name="Kuo A."/>
            <person name="Mitros T."/>
            <person name="Salamov A."/>
            <person name="Carpenter M.L."/>
            <person name="Signorovitch A.Y."/>
            <person name="Moreno M.A."/>
            <person name="Kamm K."/>
            <person name="Grimwood J."/>
            <person name="Schmutz J."/>
            <person name="Shapiro H."/>
            <person name="Grigoriev I.V."/>
            <person name="Buss L.W."/>
            <person name="Schierwater B."/>
            <person name="Dellaporta S.L."/>
            <person name="Rokhsar D.S."/>
        </authorList>
    </citation>
    <scope>NUCLEOTIDE SEQUENCE [LARGE SCALE GENOMIC DNA]</scope>
    <source>
        <strain evidence="12 13">Grell-BS-1999</strain>
    </source>
</reference>
<dbReference type="HOGENOM" id="CLU_057784_0_0_1"/>
<evidence type="ECO:0000256" key="5">
    <source>
        <dbReference type="ARBA" id="ARBA00022824"/>
    </source>
</evidence>
<keyword evidence="8 11" id="KW-1133">Transmembrane helix</keyword>